<dbReference type="InterPro" id="IPR029044">
    <property type="entry name" value="Nucleotide-diphossugar_trans"/>
</dbReference>
<keyword evidence="2 4" id="KW-0808">Transferase</keyword>
<protein>
    <submittedName>
        <fullName evidence="4">Glycosyltransferase</fullName>
    </submittedName>
</protein>
<accession>A0A558FG93</accession>
<dbReference type="Proteomes" id="UP000316981">
    <property type="component" value="Unassembled WGS sequence"/>
</dbReference>
<dbReference type="CDD" id="cd00761">
    <property type="entry name" value="Glyco_tranf_GTA_type"/>
    <property type="match status" value="1"/>
</dbReference>
<sequence>MTQISHIHSMICLSIIIPVYNVEKYIQECLLSIYNQIESNIEVIIINDGSTDHSAQIIDEFTHKLPSSLKQNFIVIHQNNQGVSHSRNNGIQQARGNYITFIDSDDIIADHYISNILFAIKKSPDLVQFNAYCFFESAPEKNYHLSQSSLSGLHKVNDELLCDLFNKNNWFSWLRVYKRELLLDNPFPTNMTHFEDAFIVSKILSEIENIFMIKQSIYHYRILENSATRENNLETKNKLLNSCSLLIKELIKNSKKREIFAIPLLHFSYIYLDESKKSRGYFITNKNWKKIAKEMKNLKLNLSIIQTKREKLANSNMRCDSLKSLMIINKLSKFL</sequence>
<organism evidence="4 5">
    <name type="scientific">Acinetobacter colistiniresistens</name>
    <dbReference type="NCBI Taxonomy" id="280145"/>
    <lineage>
        <taxon>Bacteria</taxon>
        <taxon>Pseudomonadati</taxon>
        <taxon>Pseudomonadota</taxon>
        <taxon>Gammaproteobacteria</taxon>
        <taxon>Moraxellales</taxon>
        <taxon>Moraxellaceae</taxon>
        <taxon>Acinetobacter</taxon>
    </lineage>
</organism>
<comment type="caution">
    <text evidence="4">The sequence shown here is derived from an EMBL/GenBank/DDBJ whole genome shotgun (WGS) entry which is preliminary data.</text>
</comment>
<evidence type="ECO:0000256" key="2">
    <source>
        <dbReference type="ARBA" id="ARBA00022679"/>
    </source>
</evidence>
<feature type="domain" description="Glycosyltransferase 2-like" evidence="3">
    <location>
        <begin position="14"/>
        <end position="146"/>
    </location>
</feature>
<keyword evidence="1" id="KW-0328">Glycosyltransferase</keyword>
<dbReference type="InterPro" id="IPR001173">
    <property type="entry name" value="Glyco_trans_2-like"/>
</dbReference>
<name>A0A558FG93_9GAMM</name>
<dbReference type="RefSeq" id="WP_144583123.1">
    <property type="nucleotide sequence ID" value="NZ_VMTP01000044.1"/>
</dbReference>
<evidence type="ECO:0000313" key="5">
    <source>
        <dbReference type="Proteomes" id="UP000316981"/>
    </source>
</evidence>
<dbReference type="EMBL" id="VMTP01000044">
    <property type="protein sequence ID" value="TVT84520.1"/>
    <property type="molecule type" value="Genomic_DNA"/>
</dbReference>
<evidence type="ECO:0000259" key="3">
    <source>
        <dbReference type="Pfam" id="PF00535"/>
    </source>
</evidence>
<dbReference type="PANTHER" id="PTHR22916">
    <property type="entry name" value="GLYCOSYLTRANSFERASE"/>
    <property type="match status" value="1"/>
</dbReference>
<evidence type="ECO:0000256" key="1">
    <source>
        <dbReference type="ARBA" id="ARBA00022676"/>
    </source>
</evidence>
<reference evidence="4 5" key="1">
    <citation type="submission" date="2019-07" db="EMBL/GenBank/DDBJ databases">
        <title>Draft Genome Sequence of the first blaOXA-58-Harboring Acinetobacter colistiniresistens clinical isolate from Brazil.</title>
        <authorList>
            <person name="Favaro L.S."/>
            <person name="Paula-Petroli S.B."/>
            <person name="Moura C.F."/>
            <person name="Tognim M.C.B."/>
            <person name="Venancio E.J."/>
            <person name="Yamada-Ogatta S.F."/>
            <person name="Carrara-Marroni F.E."/>
        </authorList>
    </citation>
    <scope>NUCLEOTIDE SEQUENCE [LARGE SCALE GENOMIC DNA]</scope>
    <source>
        <strain evidence="4 5">DL</strain>
    </source>
</reference>
<proteinExistence type="predicted"/>
<dbReference type="Gene3D" id="3.90.550.10">
    <property type="entry name" value="Spore Coat Polysaccharide Biosynthesis Protein SpsA, Chain A"/>
    <property type="match status" value="1"/>
</dbReference>
<dbReference type="GO" id="GO:0016758">
    <property type="term" value="F:hexosyltransferase activity"/>
    <property type="evidence" value="ECO:0007669"/>
    <property type="project" value="UniProtKB-ARBA"/>
</dbReference>
<gene>
    <name evidence="4" type="ORF">FPV60_05825</name>
</gene>
<dbReference type="PANTHER" id="PTHR22916:SF51">
    <property type="entry name" value="GLYCOSYLTRANSFERASE EPSH-RELATED"/>
    <property type="match status" value="1"/>
</dbReference>
<dbReference type="Pfam" id="PF00535">
    <property type="entry name" value="Glycos_transf_2"/>
    <property type="match status" value="1"/>
</dbReference>
<dbReference type="AlphaFoldDB" id="A0A558FG93"/>
<dbReference type="SUPFAM" id="SSF53448">
    <property type="entry name" value="Nucleotide-diphospho-sugar transferases"/>
    <property type="match status" value="1"/>
</dbReference>
<evidence type="ECO:0000313" key="4">
    <source>
        <dbReference type="EMBL" id="TVT84520.1"/>
    </source>
</evidence>